<dbReference type="GO" id="GO:0016020">
    <property type="term" value="C:membrane"/>
    <property type="evidence" value="ECO:0007669"/>
    <property type="project" value="UniProtKB-SubCell"/>
</dbReference>
<comment type="similarity">
    <text evidence="2">Belongs to the TrbE/VirB4 family.</text>
</comment>
<evidence type="ECO:0000313" key="11">
    <source>
        <dbReference type="EMBL" id="ONK08557.1"/>
    </source>
</evidence>
<dbReference type="SUPFAM" id="SSF52540">
    <property type="entry name" value="P-loop containing nucleoside triphosphate hydrolases"/>
    <property type="match status" value="1"/>
</dbReference>
<dbReference type="InterPro" id="IPR007792">
    <property type="entry name" value="T4SS_VirB3/TrbD/AvhB"/>
</dbReference>
<evidence type="ECO:0000256" key="4">
    <source>
        <dbReference type="ARBA" id="ARBA00022741"/>
    </source>
</evidence>
<evidence type="ECO:0000256" key="6">
    <source>
        <dbReference type="ARBA" id="ARBA00022989"/>
    </source>
</evidence>
<dbReference type="Proteomes" id="UP000189286">
    <property type="component" value="Unassembled WGS sequence"/>
</dbReference>
<dbReference type="InterPro" id="IPR018145">
    <property type="entry name" value="CagE_TrbE_VirB_cntrl_dom"/>
</dbReference>
<dbReference type="OrthoDB" id="9816422at2"/>
<evidence type="ECO:0000256" key="5">
    <source>
        <dbReference type="ARBA" id="ARBA00022840"/>
    </source>
</evidence>
<dbReference type="Gene3D" id="3.40.50.300">
    <property type="entry name" value="P-loop containing nucleotide triphosphate hydrolases"/>
    <property type="match status" value="1"/>
</dbReference>
<evidence type="ECO:0000259" key="9">
    <source>
        <dbReference type="Pfam" id="PF03135"/>
    </source>
</evidence>
<dbReference type="InterPro" id="IPR051162">
    <property type="entry name" value="T4SS_component"/>
</dbReference>
<gene>
    <name evidence="11" type="ORF">BSK71_04830</name>
</gene>
<keyword evidence="6 8" id="KW-1133">Transmembrane helix</keyword>
<dbReference type="PANTHER" id="PTHR30121:SF12">
    <property type="entry name" value="TYPE IV SECRETION SYSTEM PROTEIN CAGE"/>
    <property type="match status" value="1"/>
</dbReference>
<dbReference type="GO" id="GO:0005524">
    <property type="term" value="F:ATP binding"/>
    <property type="evidence" value="ECO:0007669"/>
    <property type="project" value="UniProtKB-KW"/>
</dbReference>
<evidence type="ECO:0000313" key="12">
    <source>
        <dbReference type="Proteomes" id="UP000189286"/>
    </source>
</evidence>
<sequence>MAKLLKAMKRPAALWGVPMVPLLGVTGITIIVAVWTSVALLALLPVEFLVMKSVTRNEPMRFSLIAVWLRARGKPAANRLFGATTFMPVEHDAVDITEFLNAMKLNQCATLRKYIPYSSHIHQHVVRSPHSDLYCTWELTGTPFDCESDETLSIDRNQLHGLIRSFEGMPVTFYIHNVREPFTDSLHKPSGNPYADEISRLYYASLAADPFRRNRLFLTICYRPFVSLEKAGRRRMNDGKKLKELDAALREMLEIKSSLDSALSRYAARPLGTFTEGHVVFSSQLSFYEYLLTHHWRKVPVTRAPAYSMMGSAALFFSGESGQINHASGTQYFRGLEVKEFPEETATGMMDSLLYAPCDYIITQSYTCMSREEARKAIKRTRRLLMSSDDDAVSQRLDLDVALDLLTSGKIAYGKHHLSIMVFSRSLDNLVADTSEISSALNNLGITPVPAALSLSAAYMAQLPGNYHLRPRKGELSSQNFVELAALHNFYPGKRDNAPWGDAMALLRTPSGDGYYLNLHNTLADKDEFNEKNPASTCILGTNGSGKTMLMTFLENMQQKYGRMDSFSPDAKTKRLTTVYLDKDRGAEMNIRALGGRYYRITHGDPTGWNPFSLLPTKRNISFISQLMKLLCTRNGATITPRDERRLNDAVQAVMSNEPQYRIHGITRLLENLPEPATREAQENGLSIRLSQWAQGGEFGWVFDNASDTFDISHCDNFGIDGTEFLDDVNVCAPISFYLLYRITTLLDGRRLVIFMDEFWKWLRDPIFKDFAYNRLKTIRKLNGMLVVGTQSPAEIIRDEIAPAVIEQCGTQILAANPSADRAHYVDGMKFEPEVFDVVKNLDPQARQYVVVKNQFRRGDTKRFAARVTLDLSGIGRYTRVMSGSADNLEIFDSLYREGMQPHEWLEPYLAQAL</sequence>
<reference evidence="12" key="1">
    <citation type="submission" date="2016-11" db="EMBL/GenBank/DDBJ databases">
        <authorList>
            <person name="Panda P."/>
            <person name="Visnovsky S."/>
            <person name="Pitman A."/>
        </authorList>
    </citation>
    <scope>NUCLEOTIDE SEQUENCE [LARGE SCALE GENOMIC DNA]</scope>
    <source>
        <strain evidence="12">ICMP 9972</strain>
    </source>
</reference>
<dbReference type="Pfam" id="PF03135">
    <property type="entry name" value="CagE_TrbE_VirB"/>
    <property type="match status" value="1"/>
</dbReference>
<dbReference type="RefSeq" id="WP_039356904.1">
    <property type="nucleotide sequence ID" value="NZ_JRMH01000001.1"/>
</dbReference>
<dbReference type="PANTHER" id="PTHR30121">
    <property type="entry name" value="UNCHARACTERIZED PROTEIN YJGR-RELATED"/>
    <property type="match status" value="1"/>
</dbReference>
<feature type="domain" description="TraG P-loop" evidence="10">
    <location>
        <begin position="537"/>
        <end position="814"/>
    </location>
</feature>
<name>A0A1V2R7Y3_9GAMM</name>
<comment type="caution">
    <text evidence="11">The sequence shown here is derived from an EMBL/GenBank/DDBJ whole genome shotgun (WGS) entry which is preliminary data.</text>
</comment>
<dbReference type="InterPro" id="IPR027417">
    <property type="entry name" value="P-loop_NTPase"/>
</dbReference>
<keyword evidence="5" id="KW-0067">ATP-binding</keyword>
<evidence type="ECO:0000256" key="1">
    <source>
        <dbReference type="ARBA" id="ARBA00004370"/>
    </source>
</evidence>
<accession>A0A1V2R7Y3</accession>
<keyword evidence="3 8" id="KW-0812">Transmembrane</keyword>
<evidence type="ECO:0000256" key="3">
    <source>
        <dbReference type="ARBA" id="ARBA00022692"/>
    </source>
</evidence>
<comment type="subcellular location">
    <subcellularLocation>
        <location evidence="1">Membrane</location>
    </subcellularLocation>
</comment>
<dbReference type="Gene3D" id="1.10.8.730">
    <property type="match status" value="1"/>
</dbReference>
<dbReference type="Pfam" id="PF19044">
    <property type="entry name" value="P-loop_TraG"/>
    <property type="match status" value="1"/>
</dbReference>
<proteinExistence type="inferred from homology"/>
<keyword evidence="7 8" id="KW-0472">Membrane</keyword>
<evidence type="ECO:0000256" key="8">
    <source>
        <dbReference type="SAM" id="Phobius"/>
    </source>
</evidence>
<protein>
    <submittedName>
        <fullName evidence="11">ATPase</fullName>
    </submittedName>
</protein>
<feature type="domain" description="CagE TrbE VirB component of type IV transporter system central" evidence="9">
    <location>
        <begin position="271"/>
        <end position="472"/>
    </location>
</feature>
<organism evidence="11 12">
    <name type="scientific">Pectobacterium actinidiae</name>
    <dbReference type="NCBI Taxonomy" id="1507808"/>
    <lineage>
        <taxon>Bacteria</taxon>
        <taxon>Pseudomonadati</taxon>
        <taxon>Pseudomonadota</taxon>
        <taxon>Gammaproteobacteria</taxon>
        <taxon>Enterobacterales</taxon>
        <taxon>Pectobacteriaceae</taxon>
        <taxon>Pectobacterium</taxon>
    </lineage>
</organism>
<dbReference type="Pfam" id="PF05101">
    <property type="entry name" value="VirB3"/>
    <property type="match status" value="1"/>
</dbReference>
<evidence type="ECO:0000256" key="7">
    <source>
        <dbReference type="ARBA" id="ARBA00023136"/>
    </source>
</evidence>
<feature type="transmembrane region" description="Helical" evidence="8">
    <location>
        <begin position="12"/>
        <end position="44"/>
    </location>
</feature>
<dbReference type="InterPro" id="IPR043964">
    <property type="entry name" value="P-loop_TraG"/>
</dbReference>
<dbReference type="EMBL" id="MPUJ01000002">
    <property type="protein sequence ID" value="ONK08557.1"/>
    <property type="molecule type" value="Genomic_DNA"/>
</dbReference>
<evidence type="ECO:0000256" key="2">
    <source>
        <dbReference type="ARBA" id="ARBA00006512"/>
    </source>
</evidence>
<keyword evidence="4" id="KW-0547">Nucleotide-binding</keyword>
<dbReference type="AlphaFoldDB" id="A0A1V2R7Y3"/>
<evidence type="ECO:0000259" key="10">
    <source>
        <dbReference type="Pfam" id="PF19044"/>
    </source>
</evidence>